<feature type="domain" description="DUF4398" evidence="2">
    <location>
        <begin position="47"/>
        <end position="126"/>
    </location>
</feature>
<evidence type="ECO:0000313" key="4">
    <source>
        <dbReference type="Proteomes" id="UP000295781"/>
    </source>
</evidence>
<dbReference type="Proteomes" id="UP000295781">
    <property type="component" value="Chromosome"/>
</dbReference>
<feature type="region of interest" description="Disordered" evidence="1">
    <location>
        <begin position="129"/>
        <end position="152"/>
    </location>
</feature>
<dbReference type="Gene3D" id="1.20.1270.390">
    <property type="match status" value="1"/>
</dbReference>
<feature type="compositionally biased region" description="Acidic residues" evidence="1">
    <location>
        <begin position="141"/>
        <end position="152"/>
    </location>
</feature>
<dbReference type="AlphaFoldDB" id="A0A4P2Q4U6"/>
<feature type="compositionally biased region" description="Low complexity" evidence="1">
    <location>
        <begin position="129"/>
        <end position="140"/>
    </location>
</feature>
<dbReference type="InterPro" id="IPR025511">
    <property type="entry name" value="DUF4398"/>
</dbReference>
<evidence type="ECO:0000313" key="3">
    <source>
        <dbReference type="EMBL" id="AUX24417.1"/>
    </source>
</evidence>
<dbReference type="Pfam" id="PF14346">
    <property type="entry name" value="DUF4398"/>
    <property type="match status" value="1"/>
</dbReference>
<organism evidence="3 4">
    <name type="scientific">Sorangium cellulosum</name>
    <name type="common">Polyangium cellulosum</name>
    <dbReference type="NCBI Taxonomy" id="56"/>
    <lineage>
        <taxon>Bacteria</taxon>
        <taxon>Pseudomonadati</taxon>
        <taxon>Myxococcota</taxon>
        <taxon>Polyangia</taxon>
        <taxon>Polyangiales</taxon>
        <taxon>Polyangiaceae</taxon>
        <taxon>Sorangium</taxon>
    </lineage>
</organism>
<sequence>MLYKVRVNRSPNHTPANRRPASLVTVLAGLLGLAAVGCGGSLPPPNDQLAASQAAIRAAEEVGAKSDPQAMLHLKLAREQMEKAKALMEAEDNEAAQRVLQRAEADAELALAIAKQRATEAEAEEAMAQVEKLEQAGVAAPDEEEAPEGEAQ</sequence>
<evidence type="ECO:0000259" key="2">
    <source>
        <dbReference type="Pfam" id="PF14346"/>
    </source>
</evidence>
<dbReference type="EMBL" id="CP012670">
    <property type="protein sequence ID" value="AUX24417.1"/>
    <property type="molecule type" value="Genomic_DNA"/>
</dbReference>
<proteinExistence type="predicted"/>
<protein>
    <recommendedName>
        <fullName evidence="2">DUF4398 domain-containing protein</fullName>
    </recommendedName>
</protein>
<name>A0A4P2Q4U6_SORCE</name>
<gene>
    <name evidence="3" type="ORF">SOCEGT47_049540</name>
</gene>
<reference evidence="3 4" key="1">
    <citation type="submission" date="2015-09" db="EMBL/GenBank/DDBJ databases">
        <title>Sorangium comparison.</title>
        <authorList>
            <person name="Zaburannyi N."/>
            <person name="Bunk B."/>
            <person name="Overmann J."/>
            <person name="Mueller R."/>
        </authorList>
    </citation>
    <scope>NUCLEOTIDE SEQUENCE [LARGE SCALE GENOMIC DNA]</scope>
    <source>
        <strain evidence="3 4">So ceGT47</strain>
    </source>
</reference>
<evidence type="ECO:0000256" key="1">
    <source>
        <dbReference type="SAM" id="MobiDB-lite"/>
    </source>
</evidence>
<accession>A0A4P2Q4U6</accession>